<dbReference type="Gene3D" id="1.10.510.10">
    <property type="entry name" value="Transferase(Phosphotransferase) domain 1"/>
    <property type="match status" value="1"/>
</dbReference>
<name>A0A7R9CKS2_TIMPO</name>
<dbReference type="InterPro" id="IPR000719">
    <property type="entry name" value="Prot_kinase_dom"/>
</dbReference>
<dbReference type="Pfam" id="PF07714">
    <property type="entry name" value="PK_Tyr_Ser-Thr"/>
    <property type="match status" value="1"/>
</dbReference>
<dbReference type="InterPro" id="IPR001245">
    <property type="entry name" value="Ser-Thr/Tyr_kinase_cat_dom"/>
</dbReference>
<dbReference type="EMBL" id="OD000293">
    <property type="protein sequence ID" value="CAD7396845.1"/>
    <property type="molecule type" value="Genomic_DNA"/>
</dbReference>
<evidence type="ECO:0000313" key="2">
    <source>
        <dbReference type="EMBL" id="CAD7396845.1"/>
    </source>
</evidence>
<dbReference type="GO" id="GO:0005524">
    <property type="term" value="F:ATP binding"/>
    <property type="evidence" value="ECO:0007669"/>
    <property type="project" value="InterPro"/>
</dbReference>
<accession>A0A7R9CKS2</accession>
<evidence type="ECO:0000259" key="1">
    <source>
        <dbReference type="PROSITE" id="PS50011"/>
    </source>
</evidence>
<reference evidence="2" key="1">
    <citation type="submission" date="2020-11" db="EMBL/GenBank/DDBJ databases">
        <authorList>
            <person name="Tran Van P."/>
        </authorList>
    </citation>
    <scope>NUCLEOTIDE SEQUENCE</scope>
</reference>
<gene>
    <name evidence="2" type="ORF">TPSB3V08_LOCUS862</name>
</gene>
<dbReference type="GO" id="GO:0004672">
    <property type="term" value="F:protein kinase activity"/>
    <property type="evidence" value="ECO:0007669"/>
    <property type="project" value="InterPro"/>
</dbReference>
<proteinExistence type="predicted"/>
<protein>
    <recommendedName>
        <fullName evidence="1">Protein kinase domain-containing protein</fullName>
    </recommendedName>
</protein>
<feature type="domain" description="Protein kinase" evidence="1">
    <location>
        <begin position="1"/>
        <end position="135"/>
    </location>
</feature>
<dbReference type="AlphaFoldDB" id="A0A7R9CKS2"/>
<dbReference type="SUPFAM" id="SSF56112">
    <property type="entry name" value="Protein kinase-like (PK-like)"/>
    <property type="match status" value="1"/>
</dbReference>
<organism evidence="2">
    <name type="scientific">Timema poppense</name>
    <name type="common">Walking stick</name>
    <dbReference type="NCBI Taxonomy" id="170557"/>
    <lineage>
        <taxon>Eukaryota</taxon>
        <taxon>Metazoa</taxon>
        <taxon>Ecdysozoa</taxon>
        <taxon>Arthropoda</taxon>
        <taxon>Hexapoda</taxon>
        <taxon>Insecta</taxon>
        <taxon>Pterygota</taxon>
        <taxon>Neoptera</taxon>
        <taxon>Polyneoptera</taxon>
        <taxon>Phasmatodea</taxon>
        <taxon>Timematodea</taxon>
        <taxon>Timematoidea</taxon>
        <taxon>Timematidae</taxon>
        <taxon>Timema</taxon>
    </lineage>
</organism>
<dbReference type="InterPro" id="IPR011009">
    <property type="entry name" value="Kinase-like_dom_sf"/>
</dbReference>
<sequence>MKRNMKIAQHIYRSHLWILRKGGVCYIMEFNQEIDGQYLGENHENTVVYTDPQILKGDKPSTMSDVYSFGITLWQLLARAIPHNGNHLHVVIYQISQVNVQPLYSSLMERVKLGDLEPAAIFRTSLPRLQEHQLALLRRINTRMTEWPTTQEHYSGVLTAYRIASDLN</sequence>
<dbReference type="PROSITE" id="PS50011">
    <property type="entry name" value="PROTEIN_KINASE_DOM"/>
    <property type="match status" value="1"/>
</dbReference>